<keyword evidence="5" id="KW-0597">Phosphoprotein</keyword>
<keyword evidence="4" id="KW-1017">Isopeptide bond</keyword>
<evidence type="ECO:0000256" key="5">
    <source>
        <dbReference type="ARBA" id="ARBA00022553"/>
    </source>
</evidence>
<evidence type="ECO:0000256" key="13">
    <source>
        <dbReference type="ARBA" id="ARBA00093543"/>
    </source>
</evidence>
<feature type="compositionally biased region" description="Low complexity" evidence="14">
    <location>
        <begin position="562"/>
        <end position="587"/>
    </location>
</feature>
<dbReference type="GO" id="GO:0005634">
    <property type="term" value="C:nucleus"/>
    <property type="evidence" value="ECO:0007669"/>
    <property type="project" value="UniProtKB-SubCell"/>
</dbReference>
<keyword evidence="9" id="KW-0539">Nucleus</keyword>
<feature type="compositionally biased region" description="Polar residues" evidence="14">
    <location>
        <begin position="696"/>
        <end position="706"/>
    </location>
</feature>
<feature type="compositionally biased region" description="Low complexity" evidence="14">
    <location>
        <begin position="727"/>
        <end position="740"/>
    </location>
</feature>
<reference evidence="16" key="1">
    <citation type="journal article" date="2023" name="G3 (Bethesda)">
        <title>Whole genome assembly and annotation of the endangered Caribbean coral Acropora cervicornis.</title>
        <authorList>
            <person name="Selwyn J.D."/>
            <person name="Vollmer S.V."/>
        </authorList>
    </citation>
    <scope>NUCLEOTIDE SEQUENCE</scope>
    <source>
        <strain evidence="16">K2</strain>
    </source>
</reference>
<dbReference type="Pfam" id="PF13891">
    <property type="entry name" value="zf-C3HC3H_KANSL2"/>
    <property type="match status" value="2"/>
</dbReference>
<name>A0AAD9QZ33_ACRCE</name>
<dbReference type="GO" id="GO:0005739">
    <property type="term" value="C:mitochondrion"/>
    <property type="evidence" value="ECO:0007669"/>
    <property type="project" value="UniProtKB-SubCell"/>
</dbReference>
<feature type="compositionally biased region" description="Polar residues" evidence="14">
    <location>
        <begin position="851"/>
        <end position="868"/>
    </location>
</feature>
<evidence type="ECO:0000256" key="9">
    <source>
        <dbReference type="ARBA" id="ARBA00023242"/>
    </source>
</evidence>
<evidence type="ECO:0000256" key="4">
    <source>
        <dbReference type="ARBA" id="ARBA00022499"/>
    </source>
</evidence>
<comment type="caution">
    <text evidence="16">The sequence shown here is derived from an EMBL/GenBank/DDBJ whole genome shotgun (WGS) entry which is preliminary data.</text>
</comment>
<organism evidence="16 17">
    <name type="scientific">Acropora cervicornis</name>
    <name type="common">Staghorn coral</name>
    <dbReference type="NCBI Taxonomy" id="6130"/>
    <lineage>
        <taxon>Eukaryota</taxon>
        <taxon>Metazoa</taxon>
        <taxon>Cnidaria</taxon>
        <taxon>Anthozoa</taxon>
        <taxon>Hexacorallia</taxon>
        <taxon>Scleractinia</taxon>
        <taxon>Astrocoeniina</taxon>
        <taxon>Acroporidae</taxon>
        <taxon>Acropora</taxon>
    </lineage>
</organism>
<evidence type="ECO:0000256" key="2">
    <source>
        <dbReference type="ARBA" id="ARBA00004173"/>
    </source>
</evidence>
<feature type="compositionally biased region" description="Low complexity" evidence="14">
    <location>
        <begin position="599"/>
        <end position="611"/>
    </location>
</feature>
<dbReference type="Proteomes" id="UP001249851">
    <property type="component" value="Unassembled WGS sequence"/>
</dbReference>
<gene>
    <name evidence="16" type="ORF">P5673_004907</name>
</gene>
<feature type="compositionally biased region" description="Polar residues" evidence="14">
    <location>
        <begin position="715"/>
        <end position="726"/>
    </location>
</feature>
<evidence type="ECO:0000256" key="3">
    <source>
        <dbReference type="ARBA" id="ARBA00015508"/>
    </source>
</evidence>
<keyword evidence="7" id="KW-0156">Chromatin regulator</keyword>
<feature type="compositionally biased region" description="Acidic residues" evidence="14">
    <location>
        <begin position="177"/>
        <end position="189"/>
    </location>
</feature>
<comment type="subunit">
    <text evidence="13">Component of the NSL complex at least composed of KAT8/MOF, KANSL1, KANSL2, KANSL3, MCRS1, PHF20, OGT1/OGT, WDR5 and HCFC1.</text>
</comment>
<dbReference type="InterPro" id="IPR025927">
    <property type="entry name" value="Znf_KANL2-like"/>
</dbReference>
<feature type="compositionally biased region" description="Basic and acidic residues" evidence="14">
    <location>
        <begin position="109"/>
        <end position="132"/>
    </location>
</feature>
<keyword evidence="17" id="KW-1185">Reference proteome</keyword>
<evidence type="ECO:0000259" key="15">
    <source>
        <dbReference type="Pfam" id="PF13891"/>
    </source>
</evidence>
<feature type="domain" description="KANL2-like probable zinc-finger" evidence="15">
    <location>
        <begin position="39"/>
        <end position="101"/>
    </location>
</feature>
<evidence type="ECO:0000313" key="16">
    <source>
        <dbReference type="EMBL" id="KAK2570149.1"/>
    </source>
</evidence>
<feature type="compositionally biased region" description="Polar residues" evidence="14">
    <location>
        <begin position="746"/>
        <end position="761"/>
    </location>
</feature>
<dbReference type="GO" id="GO:0006325">
    <property type="term" value="P:chromatin organization"/>
    <property type="evidence" value="ECO:0007669"/>
    <property type="project" value="UniProtKB-KW"/>
</dbReference>
<feature type="compositionally biased region" description="Polar residues" evidence="14">
    <location>
        <begin position="342"/>
        <end position="358"/>
    </location>
</feature>
<dbReference type="InterPro" id="IPR026316">
    <property type="entry name" value="NSL2"/>
</dbReference>
<feature type="compositionally biased region" description="Basic and acidic residues" evidence="14">
    <location>
        <begin position="870"/>
        <end position="880"/>
    </location>
</feature>
<keyword evidence="6" id="KW-0832">Ubl conjugation</keyword>
<feature type="compositionally biased region" description="Low complexity" evidence="14">
    <location>
        <begin position="684"/>
        <end position="695"/>
    </location>
</feature>
<feature type="region of interest" description="Disordered" evidence="14">
    <location>
        <begin position="323"/>
        <end position="371"/>
    </location>
</feature>
<dbReference type="AlphaFoldDB" id="A0AAD9QZ33"/>
<evidence type="ECO:0000256" key="14">
    <source>
        <dbReference type="SAM" id="MobiDB-lite"/>
    </source>
</evidence>
<evidence type="ECO:0000256" key="1">
    <source>
        <dbReference type="ARBA" id="ARBA00004123"/>
    </source>
</evidence>
<accession>A0AAD9QZ33</accession>
<evidence type="ECO:0000256" key="8">
    <source>
        <dbReference type="ARBA" id="ARBA00023128"/>
    </source>
</evidence>
<feature type="compositionally biased region" description="Basic and acidic residues" evidence="14">
    <location>
        <begin position="323"/>
        <end position="337"/>
    </location>
</feature>
<dbReference type="GO" id="GO:0044545">
    <property type="term" value="C:NSL complex"/>
    <property type="evidence" value="ECO:0007669"/>
    <property type="project" value="TreeGrafter"/>
</dbReference>
<feature type="region of interest" description="Disordered" evidence="14">
    <location>
        <begin position="519"/>
        <end position="880"/>
    </location>
</feature>
<feature type="domain" description="KANL2-like probable zinc-finger" evidence="15">
    <location>
        <begin position="261"/>
        <end position="301"/>
    </location>
</feature>
<dbReference type="PANTHER" id="PTHR13453:SF1">
    <property type="entry name" value="KAT8 REGULATORY NSL COMPLEX SUBUNIT 2"/>
    <property type="match status" value="1"/>
</dbReference>
<feature type="region of interest" description="Disordered" evidence="14">
    <location>
        <begin position="481"/>
        <end position="501"/>
    </location>
</feature>
<feature type="region of interest" description="Disordered" evidence="14">
    <location>
        <begin position="109"/>
        <end position="164"/>
    </location>
</feature>
<keyword evidence="8" id="KW-0496">Mitochondrion</keyword>
<dbReference type="EMBL" id="JARQWQ010000008">
    <property type="protein sequence ID" value="KAK2570149.1"/>
    <property type="molecule type" value="Genomic_DNA"/>
</dbReference>
<feature type="compositionally biased region" description="Polar residues" evidence="14">
    <location>
        <begin position="629"/>
        <end position="664"/>
    </location>
</feature>
<proteinExistence type="predicted"/>
<evidence type="ECO:0000256" key="11">
    <source>
        <dbReference type="ARBA" id="ARBA00033378"/>
    </source>
</evidence>
<evidence type="ECO:0000256" key="10">
    <source>
        <dbReference type="ARBA" id="ARBA00032947"/>
    </source>
</evidence>
<feature type="region of interest" description="Disordered" evidence="14">
    <location>
        <begin position="173"/>
        <end position="192"/>
    </location>
</feature>
<feature type="compositionally biased region" description="Polar residues" evidence="14">
    <location>
        <begin position="768"/>
        <end position="778"/>
    </location>
</feature>
<evidence type="ECO:0000256" key="12">
    <source>
        <dbReference type="ARBA" id="ARBA00093359"/>
    </source>
</evidence>
<sequence length="880" mass="94063">MRWAICILDKMAEEKTKKEDSGSIVKSEAKPDRPGNLCCYSQRVCNLEKLKGFDFCHKHILEDKASPFKPCDFVAKSNGRRCPNPAPKLPDRGKSFCIIHTRKAELRRAVEERRKKKHPKEDDVYGYDADKEKRRRTSSTNSQKSDRGEGNSSDEETAGGSCDDYPKVDSAWHGDIDSDADSVDSEEEDPLKHAGVWTVEEATRMCRDKMMRLRCLYIAQFKRLQHVLKERKRKYCLAIQAEEEEEAGGMRSDEIKSMTDITHDPKQQLFQRCSFVGSNGETQCERIVSKVFIHDVCKLHTELPASMKRPDIKRDLQEAKERAKLRSSRVLENKDEAGLPNALQQKSSALVPPSTSCVKETEPAETLPSAPESAMLTSVLPTAPPEKMEICSSGDSKAGDESALLAASTSASASSSSSSLAPMSSISPALENISPVLAAASLVAVCSSPQIALQGTLLDSVSNTKEIADVKSLTTREQKRLNEDASCESAKEDVDSKPAEAKKADILENVKDAGIAQVHATTVSQPKEVKESDGSSLGSDKIGFTEVQAKASEQVKAESSVSKGQELLESSSKSSFQSSSQLLSEEGATPETTSASGKDTSTLESDSTESTAKVPVKNIAESALKNSRVDSPTSANTAREPSAETRATASSKGAASMSNATTIGTPAPTKASPSELSMDPPQVSSKSAAQIASKSETSSSQGTGKTSMAAPFASAKTTPWENSDNTPKAAPKKLAQAAPKGHTDASLGTPNASNTPQSVSTKARESFENTPNTSSRGVSQVLPKGDTQKASSQGVVKQSVQVTSGGSLRPFQVPTTATTAPVTQPSKTKLLVTSDIPRPSGMKAFQHLPSGMTSSSSKQFSAITSVASKDTGKDLKADHT</sequence>
<comment type="function">
    <text evidence="12">Non-catalytic component of the NSL histone acetyltransferase complex, a multiprotein complex that mediates histone H4 acetylation at 'Lys-5'- and 'Lys-8' (H4K5ac and H4K8ac) at transcription start sites and promotes transcription initiation. Required for NSL complex stability and for transcription of intraciliary transport genes in both ciliated and non-ciliated cells by regulating histone H4 acetylation at 'Lys-5'- and 'Lys-12' (H4K5ac and H4K12ac). This is necessary for cilium assembly in ciliated cells and for organization of the microtubule cytoskeleton in non-ciliated cells. Required within the NSL complex to maintain nuclear architecture stability by promoting KAT8-mediated acetylation of lamin LMNA.</text>
</comment>
<feature type="compositionally biased region" description="Low complexity" evidence="14">
    <location>
        <begin position="791"/>
        <end position="825"/>
    </location>
</feature>
<dbReference type="PANTHER" id="PTHR13453">
    <property type="entry name" value="KAT8 REGULATORY NSL COMPLEX SUBUNIT 2"/>
    <property type="match status" value="1"/>
</dbReference>
<protein>
    <recommendedName>
        <fullName evidence="3">KAT8 regulatory NSL complex subunit 2</fullName>
    </recommendedName>
    <alternativeName>
        <fullName evidence="11">NSL complex protein NSL2</fullName>
    </alternativeName>
    <alternativeName>
        <fullName evidence="10">Non-specific lethal 2 homolog</fullName>
    </alternativeName>
</protein>
<evidence type="ECO:0000256" key="7">
    <source>
        <dbReference type="ARBA" id="ARBA00022853"/>
    </source>
</evidence>
<reference evidence="16" key="2">
    <citation type="journal article" date="2023" name="Science">
        <title>Genomic signatures of disease resistance in endangered staghorn corals.</title>
        <authorList>
            <person name="Vollmer S.V."/>
            <person name="Selwyn J.D."/>
            <person name="Despard B.A."/>
            <person name="Roesel C.L."/>
        </authorList>
    </citation>
    <scope>NUCLEOTIDE SEQUENCE</scope>
    <source>
        <strain evidence="16">K2</strain>
    </source>
</reference>
<comment type="subcellular location">
    <subcellularLocation>
        <location evidence="2">Mitochondrion</location>
    </subcellularLocation>
    <subcellularLocation>
        <location evidence="1">Nucleus</location>
    </subcellularLocation>
</comment>
<evidence type="ECO:0000256" key="6">
    <source>
        <dbReference type="ARBA" id="ARBA00022843"/>
    </source>
</evidence>
<evidence type="ECO:0000313" key="17">
    <source>
        <dbReference type="Proteomes" id="UP001249851"/>
    </source>
</evidence>